<dbReference type="EMBL" id="AEIJ01000148">
    <property type="status" value="NOT_ANNOTATED_CDS"/>
    <property type="molecule type" value="Genomic_DNA"/>
</dbReference>
<feature type="transmembrane region" description="Helical" evidence="2">
    <location>
        <begin position="207"/>
        <end position="227"/>
    </location>
</feature>
<evidence type="ECO:0000256" key="1">
    <source>
        <dbReference type="SAM" id="MobiDB-lite"/>
    </source>
</evidence>
<evidence type="ECO:0000313" key="5">
    <source>
        <dbReference type="Proteomes" id="UP000017200"/>
    </source>
</evidence>
<feature type="region of interest" description="Disordered" evidence="1">
    <location>
        <begin position="706"/>
        <end position="746"/>
    </location>
</feature>
<feature type="region of interest" description="Disordered" evidence="1">
    <location>
        <begin position="603"/>
        <end position="628"/>
    </location>
</feature>
<feature type="region of interest" description="Disordered" evidence="1">
    <location>
        <begin position="868"/>
        <end position="888"/>
    </location>
</feature>
<dbReference type="STRING" id="683840.U5H2D4"/>
<gene>
    <name evidence="3" type="ORF">MVLG_01523</name>
</gene>
<protein>
    <submittedName>
        <fullName evidence="3 4">Uncharacterized protein</fullName>
    </submittedName>
</protein>
<feature type="transmembrane region" description="Helical" evidence="2">
    <location>
        <begin position="56"/>
        <end position="73"/>
    </location>
</feature>
<proteinExistence type="predicted"/>
<dbReference type="Proteomes" id="UP000017200">
    <property type="component" value="Unassembled WGS sequence"/>
</dbReference>
<accession>U5H2D4</accession>
<keyword evidence="5" id="KW-1185">Reference proteome</keyword>
<sequence length="888" mass="96292">MTSTVVISSSIAAGPIVLTHTALIQRVLATFPLLAIGIVASFHASTQCIIGGTNRFWVLLHLASGFSFAAGLFELGNLSEFVGSNENPTSTAELFNPSRGFRVAAALAHTFALLLLLSYLQRRLSLATINEPKIVVGASNFLPWTSTDQETHLVAITSWESFGWIGDGLKMGLWGLIAVVGVLEAVWRVGSIRGFSRFRSLHVANQALQLIITLALLAKILVSIFMLDVQRRRRSLLEYGCISFALLLGGFIVPAISLHPNLILFTETPLARLFKMIEMLVLLFELAIFNHQLEAQPSGPPRLPSLPPSIKGSALSINLPSRASLRPIPVTGPSTHLPTTTALRQLNTPAPLHEVQESTQPRRSSSMTPGWHMRNCVASNLRATVGGGNSNGGEDRINLTSAATPHSMIKVEFSHIDQEVKEVCLRRDLDEGSYRLGLREAFPPLSPSPSPTPTGTTFPLELATRSSQREEYGTPSAARPIKPTRSLGVVQEEIEAILAVVQEEIEAMPTTTRCQASSSSATLAEDELTRVYEEMLTNFSLVSPEEPSIRSDLPESPQRAHAMLQKNPSDRLHLVARSSVVTQASSFVDSPLTMSRFPRSPVSEVYSRPTSAPPLDTISPTPSGRSSRVRCGNPNNLFIVPPPPQTTTIAYGGEAPVERLSLELGEGSLSAPRRRVNQDGQGGIDVTFLLVGPASSEKMTNFQVHLPQSSNSPLGPSPVPLSNTHLESTTTDPTRTSYFDPQTDEDPNLDFENDDDPSSLAQIHCASREYLTVRKASLIRTPSPRTSKLLLPTIVEPQITEKSTVSSEGLEIASTPNRIGARSLSSNSLFFNLGSSRDKATNTFPAREKRSILEAQLMAASAIRRWSAVETTPSPPYGDSDLRPKPHG</sequence>
<evidence type="ECO:0000256" key="2">
    <source>
        <dbReference type="SAM" id="Phobius"/>
    </source>
</evidence>
<evidence type="ECO:0000313" key="4">
    <source>
        <dbReference type="EnsemblFungi" id="MVLG_01523T0"/>
    </source>
</evidence>
<reference evidence="3 5" key="3">
    <citation type="journal article" date="2015" name="BMC Genomics">
        <title>Sex and parasites: genomic and transcriptomic analysis of Microbotryum lychnidis-dioicae, the biotrophic and plant-castrating anther smut fungus.</title>
        <authorList>
            <person name="Perlin M.H."/>
            <person name="Amselem J."/>
            <person name="Fontanillas E."/>
            <person name="Toh S.S."/>
            <person name="Chen Z."/>
            <person name="Goldberg J."/>
            <person name="Duplessis S."/>
            <person name="Henrissat B."/>
            <person name="Young S."/>
            <person name="Zeng Q."/>
            <person name="Aguileta G."/>
            <person name="Petit E."/>
            <person name="Badouin H."/>
            <person name="Andrews J."/>
            <person name="Razeeq D."/>
            <person name="Gabaldon T."/>
            <person name="Quesneville H."/>
            <person name="Giraud T."/>
            <person name="Hood M.E."/>
            <person name="Schultz D.J."/>
            <person name="Cuomo C.A."/>
        </authorList>
    </citation>
    <scope>NUCLEOTIDE SEQUENCE [LARGE SCALE GENOMIC DNA]</scope>
    <source>
        <strain evidence="5">p1A1 Lamole</strain>
        <strain evidence="3">P1A1 Lamole</strain>
    </source>
</reference>
<reference evidence="5" key="1">
    <citation type="submission" date="2010-11" db="EMBL/GenBank/DDBJ databases">
        <title>The genome sequence of Microbotryum violaceum strain p1A1 Lamole.</title>
        <authorList>
            <person name="Cuomo C."/>
            <person name="Perlin M."/>
            <person name="Young S.K."/>
            <person name="Zeng Q."/>
            <person name="Gargeya S."/>
            <person name="Alvarado L."/>
            <person name="Berlin A."/>
            <person name="Chapman S.B."/>
            <person name="Chen Z."/>
            <person name="Freedman E."/>
            <person name="Gellesch M."/>
            <person name="Goldberg J."/>
            <person name="Griggs A."/>
            <person name="Gujja S."/>
            <person name="Heilman E."/>
            <person name="Heiman D."/>
            <person name="Howarth C."/>
            <person name="Mehta T."/>
            <person name="Neiman D."/>
            <person name="Pearson M."/>
            <person name="Roberts A."/>
            <person name="Saif S."/>
            <person name="Shea T."/>
            <person name="Shenoy N."/>
            <person name="Sisk P."/>
            <person name="Stolte C."/>
            <person name="Sykes S."/>
            <person name="White J."/>
            <person name="Yandava C."/>
            <person name="Haas B."/>
            <person name="Nusbaum C."/>
            <person name="Birren B."/>
        </authorList>
    </citation>
    <scope>NUCLEOTIDE SEQUENCE [LARGE SCALE GENOMIC DNA]</scope>
    <source>
        <strain evidence="5">p1A1 Lamole</strain>
    </source>
</reference>
<dbReference type="HOGENOM" id="CLU_324967_0_0_1"/>
<dbReference type="AlphaFoldDB" id="U5H2D4"/>
<keyword evidence="2" id="KW-0472">Membrane</keyword>
<keyword evidence="2" id="KW-0812">Transmembrane</keyword>
<dbReference type="EMBL" id="GL541651">
    <property type="protein sequence ID" value="KDE08257.1"/>
    <property type="molecule type" value="Genomic_DNA"/>
</dbReference>
<feature type="transmembrane region" description="Helical" evidence="2">
    <location>
        <begin position="171"/>
        <end position="187"/>
    </location>
</feature>
<reference evidence="3" key="2">
    <citation type="submission" date="2010-11" db="EMBL/GenBank/DDBJ databases">
        <authorList>
            <consortium name="The Broad Institute Genome Sequencing Platform"/>
            <person name="Earl A."/>
            <person name="Ward D."/>
            <person name="Feldgarden M."/>
            <person name="Gevers D."/>
            <person name="Butler R."/>
            <person name="Young S.K."/>
            <person name="Zeng Q."/>
            <person name="Gargeya S."/>
            <person name="Fitzgerald M."/>
            <person name="Haas B."/>
            <person name="Abouelleil A."/>
            <person name="Alvarado L."/>
            <person name="Arachchi H.M."/>
            <person name="Berlin A."/>
            <person name="Brown A."/>
            <person name="Chapman S.B."/>
            <person name="Chen Z."/>
            <person name="Dunbar C."/>
            <person name="Freedman E."/>
            <person name="Gearin G."/>
            <person name="Gellesch M."/>
            <person name="Goldberg J."/>
            <person name="Griggs A."/>
            <person name="Gujja S."/>
            <person name="Heilman E."/>
            <person name="Heiman D."/>
            <person name="Howarth C."/>
            <person name="Larson L."/>
            <person name="Lui A."/>
            <person name="MacDonald P.J.P."/>
            <person name="Mehta T."/>
            <person name="Montmayeur A."/>
            <person name="Murphy C."/>
            <person name="Neiman D."/>
            <person name="Pearson M."/>
            <person name="Priest M."/>
            <person name="Roberts A."/>
            <person name="Saif S."/>
            <person name="Shea T."/>
            <person name="Shenoy N."/>
            <person name="Sisk P."/>
            <person name="Stolte C."/>
            <person name="Sykes S."/>
            <person name="White J."/>
            <person name="Yandava C."/>
            <person name="Wortman J."/>
            <person name="Nusbaum C."/>
            <person name="Birren B."/>
        </authorList>
    </citation>
    <scope>NUCLEOTIDE SEQUENCE</scope>
    <source>
        <strain evidence="3">P1A1 Lamole</strain>
    </source>
</reference>
<name>U5H2D4_USTV1</name>
<feature type="compositionally biased region" description="Polar residues" evidence="1">
    <location>
        <begin position="706"/>
        <end position="740"/>
    </location>
</feature>
<dbReference type="EnsemblFungi" id="MVLG_01523T0">
    <property type="protein sequence ID" value="MVLG_01523T0"/>
    <property type="gene ID" value="MVLG_01523"/>
</dbReference>
<feature type="transmembrane region" description="Helical" evidence="2">
    <location>
        <begin position="23"/>
        <end position="44"/>
    </location>
</feature>
<dbReference type="OrthoDB" id="2536939at2759"/>
<dbReference type="InParanoid" id="U5H2D4"/>
<feature type="transmembrane region" description="Helical" evidence="2">
    <location>
        <begin position="239"/>
        <end position="258"/>
    </location>
</feature>
<keyword evidence="2" id="KW-1133">Transmembrane helix</keyword>
<organism evidence="3">
    <name type="scientific">Microbotryum lychnidis-dioicae (strain p1A1 Lamole / MvSl-1064)</name>
    <name type="common">Anther smut fungus</name>
    <dbReference type="NCBI Taxonomy" id="683840"/>
    <lineage>
        <taxon>Eukaryota</taxon>
        <taxon>Fungi</taxon>
        <taxon>Dikarya</taxon>
        <taxon>Basidiomycota</taxon>
        <taxon>Pucciniomycotina</taxon>
        <taxon>Microbotryomycetes</taxon>
        <taxon>Microbotryales</taxon>
        <taxon>Microbotryaceae</taxon>
        <taxon>Microbotryum</taxon>
    </lineage>
</organism>
<feature type="transmembrane region" description="Helical" evidence="2">
    <location>
        <begin position="100"/>
        <end position="120"/>
    </location>
</feature>
<evidence type="ECO:0000313" key="3">
    <source>
        <dbReference type="EMBL" id="KDE08257.1"/>
    </source>
</evidence>
<reference evidence="4" key="4">
    <citation type="submission" date="2015-06" db="UniProtKB">
        <authorList>
            <consortium name="EnsemblFungi"/>
        </authorList>
    </citation>
    <scope>IDENTIFICATION</scope>
</reference>